<comment type="caution">
    <text evidence="15">The sequence shown here is derived from an EMBL/GenBank/DDBJ whole genome shotgun (WGS) entry which is preliminary data.</text>
</comment>
<keyword evidence="16" id="KW-1185">Reference proteome</keyword>
<dbReference type="GO" id="GO:0009507">
    <property type="term" value="C:chloroplast"/>
    <property type="evidence" value="ECO:0007669"/>
    <property type="project" value="UniProtKB-SubCell"/>
</dbReference>
<evidence type="ECO:0000256" key="2">
    <source>
        <dbReference type="ARBA" id="ARBA00004229"/>
    </source>
</evidence>
<dbReference type="InterPro" id="IPR044838">
    <property type="entry name" value="EGY1-like"/>
</dbReference>
<evidence type="ECO:0000256" key="11">
    <source>
        <dbReference type="ARBA" id="ARBA00023049"/>
    </source>
</evidence>
<dbReference type="EMBL" id="JASFZW010000005">
    <property type="protein sequence ID" value="KAK2077863.1"/>
    <property type="molecule type" value="Genomic_DNA"/>
</dbReference>
<keyword evidence="10 13" id="KW-1133">Transmembrane helix</keyword>
<comment type="subcellular location">
    <subcellularLocation>
        <location evidence="1">Membrane</location>
        <topology evidence="1">Multi-pass membrane protein</topology>
    </subcellularLocation>
    <subcellularLocation>
        <location evidence="2">Plastid</location>
        <location evidence="2">Chloroplast</location>
    </subcellularLocation>
</comment>
<feature type="transmembrane region" description="Helical" evidence="13">
    <location>
        <begin position="273"/>
        <end position="293"/>
    </location>
</feature>
<sequence length="450" mass="46607">MALNRLMERAKRRALGQSDERAGAQQEAGGRVEQLLASLIQSSGKDARAEFAEMRSRVFGPDTFWVTEQRPSTNFPGAVLFRGRLRADLGQAAELVARQLEETYRGRYVARIVPDVEAMLDEVFKGRPPEDGAAPDDDRDSLRVAFEIVPAPFASPRPTTGRQRAVAAGLAALTAGSALVYGAGSALGDALSATGGRLAGAAADGSLLKAAIAVGALTLLPQAAHEVGHGVAARLKGIRLKVPYLIPSLSLGTFGSIRQLGSMVKSRRDLFDLAASGLLAGGTVSLLLLLEGLRHTSIHQQAPGLIPVPAAFLHGSLLLGKVGAWVVGPQLLQADTIFVPPSFLAGWAGLVTAALNALPVGSSDGGRACAASLGPGPASLLGCAAYGLLGFGLIGGHVGLTFGLLTLIFQRSPELWVQDEVTGPGAGRRLLQLVLLATTMLILLPDGSPA</sequence>
<keyword evidence="12 13" id="KW-0472">Membrane</keyword>
<keyword evidence="5" id="KW-0934">Plastid</keyword>
<organism evidence="15 16">
    <name type="scientific">Prototheca wickerhamii</name>
    <dbReference type="NCBI Taxonomy" id="3111"/>
    <lineage>
        <taxon>Eukaryota</taxon>
        <taxon>Viridiplantae</taxon>
        <taxon>Chlorophyta</taxon>
        <taxon>core chlorophytes</taxon>
        <taxon>Trebouxiophyceae</taxon>
        <taxon>Chlorellales</taxon>
        <taxon>Chlorellaceae</taxon>
        <taxon>Prototheca</taxon>
    </lineage>
</organism>
<keyword evidence="11" id="KW-0482">Metalloprotease</keyword>
<evidence type="ECO:0000256" key="1">
    <source>
        <dbReference type="ARBA" id="ARBA00004141"/>
    </source>
</evidence>
<evidence type="ECO:0000256" key="12">
    <source>
        <dbReference type="ARBA" id="ARBA00023136"/>
    </source>
</evidence>
<evidence type="ECO:0000313" key="15">
    <source>
        <dbReference type="EMBL" id="KAK2077863.1"/>
    </source>
</evidence>
<evidence type="ECO:0000256" key="10">
    <source>
        <dbReference type="ARBA" id="ARBA00022989"/>
    </source>
</evidence>
<evidence type="ECO:0000259" key="14">
    <source>
        <dbReference type="Pfam" id="PF02163"/>
    </source>
</evidence>
<keyword evidence="8" id="KW-0378">Hydrolase</keyword>
<feature type="transmembrane region" description="Helical" evidence="13">
    <location>
        <begin position="338"/>
        <end position="358"/>
    </location>
</feature>
<dbReference type="Proteomes" id="UP001255856">
    <property type="component" value="Unassembled WGS sequence"/>
</dbReference>
<evidence type="ECO:0000256" key="8">
    <source>
        <dbReference type="ARBA" id="ARBA00022801"/>
    </source>
</evidence>
<dbReference type="PANTHER" id="PTHR31412:SF0">
    <property type="entry name" value="ZINC METALLOPROTEASE EGY1, CHLOROPLASTIC-RELATED"/>
    <property type="match status" value="1"/>
</dbReference>
<reference evidence="15" key="1">
    <citation type="submission" date="2021-01" db="EMBL/GenBank/DDBJ databases">
        <authorList>
            <person name="Eckstrom K.M.E."/>
        </authorList>
    </citation>
    <scope>NUCLEOTIDE SEQUENCE</scope>
    <source>
        <strain evidence="15">UVCC 0001</strain>
    </source>
</reference>
<evidence type="ECO:0000256" key="9">
    <source>
        <dbReference type="ARBA" id="ARBA00022946"/>
    </source>
</evidence>
<evidence type="ECO:0000256" key="5">
    <source>
        <dbReference type="ARBA" id="ARBA00022640"/>
    </source>
</evidence>
<comment type="similarity">
    <text evidence="3">Belongs to the peptidase M50B family.</text>
</comment>
<dbReference type="GO" id="GO:0016020">
    <property type="term" value="C:membrane"/>
    <property type="evidence" value="ECO:0007669"/>
    <property type="project" value="UniProtKB-SubCell"/>
</dbReference>
<proteinExistence type="inferred from homology"/>
<dbReference type="InterPro" id="IPR008915">
    <property type="entry name" value="Peptidase_M50"/>
</dbReference>
<dbReference type="AlphaFoldDB" id="A0AAD9IHY0"/>
<feature type="transmembrane region" description="Helical" evidence="13">
    <location>
        <begin position="379"/>
        <end position="409"/>
    </location>
</feature>
<dbReference type="Pfam" id="PF02163">
    <property type="entry name" value="Peptidase_M50"/>
    <property type="match status" value="1"/>
</dbReference>
<feature type="domain" description="Peptidase M50" evidence="14">
    <location>
        <begin position="223"/>
        <end position="369"/>
    </location>
</feature>
<dbReference type="GO" id="GO:0008237">
    <property type="term" value="F:metallopeptidase activity"/>
    <property type="evidence" value="ECO:0007669"/>
    <property type="project" value="UniProtKB-KW"/>
</dbReference>
<name>A0AAD9IHY0_PROWI</name>
<gene>
    <name evidence="15" type="ORF">QBZ16_003731</name>
</gene>
<keyword evidence="6" id="KW-0645">Protease</keyword>
<dbReference type="GO" id="GO:0006508">
    <property type="term" value="P:proteolysis"/>
    <property type="evidence" value="ECO:0007669"/>
    <property type="project" value="UniProtKB-KW"/>
</dbReference>
<evidence type="ECO:0000256" key="3">
    <source>
        <dbReference type="ARBA" id="ARBA00007931"/>
    </source>
</evidence>
<feature type="transmembrane region" description="Helical" evidence="13">
    <location>
        <begin position="305"/>
        <end position="326"/>
    </location>
</feature>
<evidence type="ECO:0000256" key="4">
    <source>
        <dbReference type="ARBA" id="ARBA00022528"/>
    </source>
</evidence>
<protein>
    <recommendedName>
        <fullName evidence="14">Peptidase M50 domain-containing protein</fullName>
    </recommendedName>
</protein>
<evidence type="ECO:0000313" key="16">
    <source>
        <dbReference type="Proteomes" id="UP001255856"/>
    </source>
</evidence>
<evidence type="ECO:0000256" key="6">
    <source>
        <dbReference type="ARBA" id="ARBA00022670"/>
    </source>
</evidence>
<evidence type="ECO:0000256" key="7">
    <source>
        <dbReference type="ARBA" id="ARBA00022692"/>
    </source>
</evidence>
<keyword evidence="4" id="KW-0150">Chloroplast</keyword>
<keyword evidence="7 13" id="KW-0812">Transmembrane</keyword>
<keyword evidence="9" id="KW-0809">Transit peptide</keyword>
<dbReference type="PANTHER" id="PTHR31412">
    <property type="entry name" value="ZINC METALLOPROTEASE EGY1"/>
    <property type="match status" value="1"/>
</dbReference>
<evidence type="ECO:0000256" key="13">
    <source>
        <dbReference type="SAM" id="Phobius"/>
    </source>
</evidence>
<accession>A0AAD9IHY0</accession>